<gene>
    <name evidence="1" type="ORF">AXK60_06570</name>
</gene>
<reference evidence="2" key="1">
    <citation type="submission" date="2016-02" db="EMBL/GenBank/DDBJ databases">
        <authorList>
            <person name="Wen L."/>
            <person name="He K."/>
            <person name="Yang H."/>
        </authorList>
    </citation>
    <scope>NUCLEOTIDE SEQUENCE [LARGE SCALE GENOMIC DNA]</scope>
    <source>
        <strain evidence="2">JCM 15929</strain>
    </source>
</reference>
<dbReference type="AlphaFoldDB" id="A0A138AIF1"/>
<comment type="caution">
    <text evidence="1">The sequence shown here is derived from an EMBL/GenBank/DDBJ whole genome shotgun (WGS) entry which is preliminary data.</text>
</comment>
<accession>A0A138AIF1</accession>
<dbReference type="EMBL" id="LSRF01000033">
    <property type="protein sequence ID" value="KXP10144.1"/>
    <property type="molecule type" value="Genomic_DNA"/>
</dbReference>
<proteinExistence type="predicted"/>
<sequence length="93" mass="10221">MQMAQDEVSAAEIRKKYKGQYRCVGDAILYALSKDWVVRDQGHGVRLYCPCGGQLGRAVSVAGTPKFPGSCAKNIRRTVDKCPDDHDLIPGPR</sequence>
<evidence type="ECO:0000313" key="1">
    <source>
        <dbReference type="EMBL" id="KXP10144.1"/>
    </source>
</evidence>
<protein>
    <submittedName>
        <fullName evidence="1">Uncharacterized protein</fullName>
    </submittedName>
</protein>
<organism evidence="1 2">
    <name type="scientific">Tsukamurella pseudospumae</name>
    <dbReference type="NCBI Taxonomy" id="239498"/>
    <lineage>
        <taxon>Bacteria</taxon>
        <taxon>Bacillati</taxon>
        <taxon>Actinomycetota</taxon>
        <taxon>Actinomycetes</taxon>
        <taxon>Mycobacteriales</taxon>
        <taxon>Tsukamurellaceae</taxon>
        <taxon>Tsukamurella</taxon>
    </lineage>
</organism>
<dbReference type="STRING" id="239498.AXK60_06570"/>
<name>A0A138AIF1_9ACTN</name>
<dbReference type="Proteomes" id="UP000070258">
    <property type="component" value="Unassembled WGS sequence"/>
</dbReference>
<evidence type="ECO:0000313" key="2">
    <source>
        <dbReference type="Proteomes" id="UP000070258"/>
    </source>
</evidence>